<dbReference type="CDD" id="cd02696">
    <property type="entry name" value="MurNAc-LAA"/>
    <property type="match status" value="1"/>
</dbReference>
<dbReference type="GO" id="GO:0008745">
    <property type="term" value="F:N-acetylmuramoyl-L-alanine amidase activity"/>
    <property type="evidence" value="ECO:0007669"/>
    <property type="project" value="UniProtKB-EC"/>
</dbReference>
<name>A0A4U8YW43_METTU</name>
<evidence type="ECO:0000313" key="8">
    <source>
        <dbReference type="Proteomes" id="UP000294360"/>
    </source>
</evidence>
<dbReference type="Proteomes" id="UP000294360">
    <property type="component" value="Chromosome"/>
</dbReference>
<organism evidence="7 8">
    <name type="scientific">Methylocella tundrae</name>
    <dbReference type="NCBI Taxonomy" id="227605"/>
    <lineage>
        <taxon>Bacteria</taxon>
        <taxon>Pseudomonadati</taxon>
        <taxon>Pseudomonadota</taxon>
        <taxon>Alphaproteobacteria</taxon>
        <taxon>Hyphomicrobiales</taxon>
        <taxon>Beijerinckiaceae</taxon>
        <taxon>Methylocella</taxon>
    </lineage>
</organism>
<dbReference type="Gene3D" id="2.60.40.3500">
    <property type="match status" value="1"/>
</dbReference>
<proteinExistence type="predicted"/>
<evidence type="ECO:0000256" key="4">
    <source>
        <dbReference type="SAM" id="MobiDB-lite"/>
    </source>
</evidence>
<dbReference type="GO" id="GO:0030288">
    <property type="term" value="C:outer membrane-bounded periplasmic space"/>
    <property type="evidence" value="ECO:0007669"/>
    <property type="project" value="TreeGrafter"/>
</dbReference>
<feature type="domain" description="MurNAc-LAA" evidence="6">
    <location>
        <begin position="280"/>
        <end position="435"/>
    </location>
</feature>
<dbReference type="KEGG" id="mtun:MTUNDRAET4_1172"/>
<evidence type="ECO:0000256" key="3">
    <source>
        <dbReference type="ARBA" id="ARBA00022801"/>
    </source>
</evidence>
<feature type="region of interest" description="Disordered" evidence="4">
    <location>
        <begin position="448"/>
        <end position="496"/>
    </location>
</feature>
<evidence type="ECO:0000313" key="7">
    <source>
        <dbReference type="EMBL" id="VFU08065.1"/>
    </source>
</evidence>
<protein>
    <recommendedName>
        <fullName evidence="2">N-acetylmuramoyl-L-alanine amidase</fullName>
        <ecNumber evidence="2">3.5.1.28</ecNumber>
    </recommendedName>
</protein>
<reference evidence="7 8" key="1">
    <citation type="submission" date="2019-03" db="EMBL/GenBank/DDBJ databases">
        <authorList>
            <person name="Kox A.R. M."/>
        </authorList>
    </citation>
    <scope>NUCLEOTIDE SEQUENCE [LARGE SCALE GENOMIC DNA]</scope>
    <source>
        <strain evidence="7">MTUNDRAET4 annotated genome</strain>
    </source>
</reference>
<dbReference type="SUPFAM" id="SSF53187">
    <property type="entry name" value="Zn-dependent exopeptidases"/>
    <property type="match status" value="1"/>
</dbReference>
<keyword evidence="5" id="KW-0732">Signal</keyword>
<evidence type="ECO:0000256" key="5">
    <source>
        <dbReference type="SAM" id="SignalP"/>
    </source>
</evidence>
<dbReference type="EC" id="3.5.1.28" evidence="2"/>
<dbReference type="PANTHER" id="PTHR30404">
    <property type="entry name" value="N-ACETYLMURAMOYL-L-ALANINE AMIDASE"/>
    <property type="match status" value="1"/>
</dbReference>
<gene>
    <name evidence="7" type="ORF">MTUNDRAET4_1172</name>
</gene>
<dbReference type="OrthoDB" id="9806267at2"/>
<dbReference type="Pfam" id="PF01520">
    <property type="entry name" value="Amidase_3"/>
    <property type="match status" value="1"/>
</dbReference>
<accession>A0A4U8YW43</accession>
<feature type="signal peptide" evidence="5">
    <location>
        <begin position="1"/>
        <end position="35"/>
    </location>
</feature>
<dbReference type="InterPro" id="IPR050695">
    <property type="entry name" value="N-acetylmuramoyl_amidase_3"/>
</dbReference>
<evidence type="ECO:0000259" key="6">
    <source>
        <dbReference type="SMART" id="SM00646"/>
    </source>
</evidence>
<dbReference type="AlphaFoldDB" id="A0A4U8YW43"/>
<evidence type="ECO:0000256" key="2">
    <source>
        <dbReference type="ARBA" id="ARBA00011901"/>
    </source>
</evidence>
<evidence type="ECO:0000256" key="1">
    <source>
        <dbReference type="ARBA" id="ARBA00001561"/>
    </source>
</evidence>
<comment type="catalytic activity">
    <reaction evidence="1">
        <text>Hydrolyzes the link between N-acetylmuramoyl residues and L-amino acid residues in certain cell-wall glycopeptides.</text>
        <dbReference type="EC" id="3.5.1.28"/>
    </reaction>
</comment>
<dbReference type="PANTHER" id="PTHR30404:SF0">
    <property type="entry name" value="N-ACETYLMURAMOYL-L-ALANINE AMIDASE AMIC"/>
    <property type="match status" value="1"/>
</dbReference>
<dbReference type="SMART" id="SM00646">
    <property type="entry name" value="Ami_3"/>
    <property type="match status" value="1"/>
</dbReference>
<keyword evidence="3 7" id="KW-0378">Hydrolase</keyword>
<dbReference type="EMBL" id="LR536450">
    <property type="protein sequence ID" value="VFU08065.1"/>
    <property type="molecule type" value="Genomic_DNA"/>
</dbReference>
<feature type="chain" id="PRO_5020406125" description="N-acetylmuramoyl-L-alanine amidase" evidence="5">
    <location>
        <begin position="36"/>
        <end position="496"/>
    </location>
</feature>
<dbReference type="GO" id="GO:0009253">
    <property type="term" value="P:peptidoglycan catabolic process"/>
    <property type="evidence" value="ECO:0007669"/>
    <property type="project" value="InterPro"/>
</dbReference>
<sequence length="496" mass="52170">MALEMADIAAKIAGWRRFAAAVLMLCALTAPVAPAPRAEDGASSTASASSAAGAIEASAAELDDGGDHASLVFELSAPVEAAGFVLADPDRIIIDASEIRFMIDSEIGKALAPPRRHGDRDGGASVRTLVSPRGLVTSFRFGQIEKGRSRIVIDLSGPARIVRAGCETSGGGGKTRLVIELAKTDRAHFAAAAQTARAALAQPARDRIAEKIQSAAGKPIVMIDPGHGGIDRGASVNGLIEKDLVLDFAKALAARLDADGLYQPVLTREDDSFISLSERVRMARDRKVALFVSIHADTLAEATDVSGATVYTVSDRASDAEAARVAEKENQADSAAGLDRTEDASEVSDILFDLTRRETRAYSHVFAHTLLNYWKVAGRLNKNPQRSAGFRVLKAPDVPSVLLELGYLSNEKDDIALSSPQWRDQAVSRMAEAINAFFSERGTSNFSEAVKDPAPVGAISSPSVATPERPDAPDGDPAIGKAALQAPPGESASDAR</sequence>
<dbReference type="Gene3D" id="3.40.630.40">
    <property type="entry name" value="Zn-dependent exopeptidases"/>
    <property type="match status" value="1"/>
</dbReference>
<dbReference type="InterPro" id="IPR002508">
    <property type="entry name" value="MurNAc-LAA_cat"/>
</dbReference>